<evidence type="ECO:0000313" key="2">
    <source>
        <dbReference type="EMBL" id="MCU6665439.1"/>
    </source>
</evidence>
<sequence>MQLTITDTITEQDQEELLQGLRAYNGQFIDFTIVGGDIAVYVRDDSGTMRGGLIGRRVGEWLDIKYLWVCSETRTSGVGTQLMQMAEEEAKRQGCRHSLVDTLSFQARPFYEKQGYQLKMTLDDFPYQGMQRYYLSKAL</sequence>
<dbReference type="CDD" id="cd04301">
    <property type="entry name" value="NAT_SF"/>
    <property type="match status" value="1"/>
</dbReference>
<dbReference type="InterPro" id="IPR016181">
    <property type="entry name" value="Acyl_CoA_acyltransferase"/>
</dbReference>
<proteinExistence type="predicted"/>
<organism evidence="2 3">
    <name type="scientific">Silvania hatchlandensis</name>
    <dbReference type="NCBI Taxonomy" id="2926469"/>
    <lineage>
        <taxon>Bacteria</taxon>
        <taxon>Pseudomonadati</taxon>
        <taxon>Pseudomonadota</taxon>
        <taxon>Gammaproteobacteria</taxon>
        <taxon>Enterobacterales</taxon>
        <taxon>Enterobacteriaceae</taxon>
        <taxon>Silvania</taxon>
    </lineage>
</organism>
<dbReference type="GO" id="GO:0016747">
    <property type="term" value="F:acyltransferase activity, transferring groups other than amino-acyl groups"/>
    <property type="evidence" value="ECO:0007669"/>
    <property type="project" value="InterPro"/>
</dbReference>
<name>A0A9J6PYQ7_9ENTR</name>
<evidence type="ECO:0000313" key="3">
    <source>
        <dbReference type="Proteomes" id="UP001063816"/>
    </source>
</evidence>
<dbReference type="RefSeq" id="WP_271283015.1">
    <property type="nucleotide sequence ID" value="NZ_JAMGZK010000050.1"/>
</dbReference>
<dbReference type="InterPro" id="IPR000182">
    <property type="entry name" value="GNAT_dom"/>
</dbReference>
<dbReference type="Proteomes" id="UP001063816">
    <property type="component" value="Unassembled WGS sequence"/>
</dbReference>
<gene>
    <name evidence="2" type="ORF">M8014_13925</name>
</gene>
<dbReference type="Pfam" id="PF00583">
    <property type="entry name" value="Acetyltransf_1"/>
    <property type="match status" value="1"/>
</dbReference>
<dbReference type="EMBL" id="JAMGZK010000050">
    <property type="protein sequence ID" value="MCU6665439.1"/>
    <property type="molecule type" value="Genomic_DNA"/>
</dbReference>
<dbReference type="AlphaFoldDB" id="A0A9J6PYQ7"/>
<protein>
    <submittedName>
        <fullName evidence="2">GNAT family N-acetyltransferase</fullName>
    </submittedName>
</protein>
<feature type="domain" description="N-acetyltransferase" evidence="1">
    <location>
        <begin position="1"/>
        <end position="139"/>
    </location>
</feature>
<accession>A0A9J6PYQ7</accession>
<dbReference type="Gene3D" id="3.40.630.30">
    <property type="match status" value="1"/>
</dbReference>
<dbReference type="PROSITE" id="PS51186">
    <property type="entry name" value="GNAT"/>
    <property type="match status" value="1"/>
</dbReference>
<dbReference type="SUPFAM" id="SSF55729">
    <property type="entry name" value="Acyl-CoA N-acyltransferases (Nat)"/>
    <property type="match status" value="1"/>
</dbReference>
<reference evidence="2" key="1">
    <citation type="submission" date="2022-05" db="EMBL/GenBank/DDBJ databases">
        <title>Description of a novel species of Leclercia; Leclercia tamurae and the Proposal for a Novel Genus Silvania gen. nov. Containing Two Novel Species Silvania hatchlandensis sp. nov. and Silvania confinis sp. nov. Isolated from the Rhizosphere of Oak.</title>
        <authorList>
            <person name="Maddock D.W."/>
            <person name="Brady C.L."/>
            <person name="Denman S."/>
            <person name="Arnold D."/>
        </authorList>
    </citation>
    <scope>NUCLEOTIDE SEQUENCE</scope>
    <source>
        <strain evidence="2">H19S6</strain>
    </source>
</reference>
<keyword evidence="3" id="KW-1185">Reference proteome</keyword>
<comment type="caution">
    <text evidence="2">The sequence shown here is derived from an EMBL/GenBank/DDBJ whole genome shotgun (WGS) entry which is preliminary data.</text>
</comment>
<evidence type="ECO:0000259" key="1">
    <source>
        <dbReference type="PROSITE" id="PS51186"/>
    </source>
</evidence>